<accession>B1YCS5</accession>
<dbReference type="Proteomes" id="UP000001694">
    <property type="component" value="Chromosome"/>
</dbReference>
<dbReference type="eggNOG" id="arCOG01174">
    <property type="taxonomic scope" value="Archaea"/>
</dbReference>
<dbReference type="GO" id="GO:0005524">
    <property type="term" value="F:ATP binding"/>
    <property type="evidence" value="ECO:0007669"/>
    <property type="project" value="UniProtKB-KW"/>
</dbReference>
<keyword evidence="5" id="KW-1185">Reference proteome</keyword>
<dbReference type="HOGENOM" id="CLU_820438_0_0_2"/>
<dbReference type="PANTHER" id="PTHR43637">
    <property type="entry name" value="UPF0273 PROTEIN TM_0370"/>
    <property type="match status" value="1"/>
</dbReference>
<evidence type="ECO:0000256" key="1">
    <source>
        <dbReference type="ARBA" id="ARBA00022741"/>
    </source>
</evidence>
<dbReference type="SUPFAM" id="SSF52540">
    <property type="entry name" value="P-loop containing nucleoside triphosphate hydrolases"/>
    <property type="match status" value="1"/>
</dbReference>
<evidence type="ECO:0000259" key="3">
    <source>
        <dbReference type="Pfam" id="PF06745"/>
    </source>
</evidence>
<dbReference type="Pfam" id="PF06745">
    <property type="entry name" value="ATPase"/>
    <property type="match status" value="1"/>
</dbReference>
<sequence>MDLRRVFAERVSFVYGASGSGKTVLVSKVAFDFAKEGRRVVWVTFNEGKDTLYETWKSFGWRAEDVVVFDYPFVPQYRETLFNQVVDLAYKERADVFVVDGIEAIVFDRASADALTKIGLYSVIGIEAKYNPLADIADVIVKMEARYTDHGTIRRIKIEKARGIEVLKPIYYLAILPTGPVVLTNEFTPTAEVRTVPPPGLLGHLVREIPLGAQIAVYGPHQRLTAAVVDSLNAVAYVHKPHQLGYFKKARPRLVSLAEHRRLEHYAQKVVSTYVITLDAEEVPRWFRKFREPRHVWIDVYTSVPDLTGYDYVFYVDVEKIRVERSPDPVTQQEIRLQ</sequence>
<protein>
    <recommendedName>
        <fullName evidence="3">KaiC-like domain-containing protein</fullName>
    </recommendedName>
</protein>
<organism evidence="4 5">
    <name type="scientific">Pyrobaculum neutrophilum (strain DSM 2338 / JCM 9278 / NBRC 100436 / V24Sta)</name>
    <name type="common">Thermoproteus neutrophilus</name>
    <dbReference type="NCBI Taxonomy" id="444157"/>
    <lineage>
        <taxon>Archaea</taxon>
        <taxon>Thermoproteota</taxon>
        <taxon>Thermoprotei</taxon>
        <taxon>Thermoproteales</taxon>
        <taxon>Thermoproteaceae</taxon>
        <taxon>Pyrobaculum</taxon>
    </lineage>
</organism>
<feature type="domain" description="KaiC-like" evidence="3">
    <location>
        <begin position="9"/>
        <end position="65"/>
    </location>
</feature>
<keyword evidence="2" id="KW-0067">ATP-binding</keyword>
<evidence type="ECO:0000313" key="5">
    <source>
        <dbReference type="Proteomes" id="UP000001694"/>
    </source>
</evidence>
<reference evidence="4" key="1">
    <citation type="submission" date="2008-03" db="EMBL/GenBank/DDBJ databases">
        <title>Complete sequence of Thermoproteus neutrophilus V24Sta.</title>
        <authorList>
            <consortium name="US DOE Joint Genome Institute"/>
            <person name="Copeland A."/>
            <person name="Lucas S."/>
            <person name="Lapidus A."/>
            <person name="Glavina del Rio T."/>
            <person name="Dalin E."/>
            <person name="Tice H."/>
            <person name="Bruce D."/>
            <person name="Goodwin L."/>
            <person name="Pitluck S."/>
            <person name="Sims D."/>
            <person name="Brettin T."/>
            <person name="Detter J.C."/>
            <person name="Han C."/>
            <person name="Kuske C.R."/>
            <person name="Schmutz J."/>
            <person name="Larimer F."/>
            <person name="Land M."/>
            <person name="Hauser L."/>
            <person name="Kyrpides N."/>
            <person name="Mikhailova N."/>
            <person name="Biddle J.F."/>
            <person name="Zhang Z."/>
            <person name="Fitz-Gibbon S.T."/>
            <person name="Lowe T.M."/>
            <person name="Saltikov C."/>
            <person name="House C.H."/>
            <person name="Richardson P."/>
        </authorList>
    </citation>
    <scope>NUCLEOTIDE SEQUENCE [LARGE SCALE GENOMIC DNA]</scope>
    <source>
        <strain evidence="4">V24Sta</strain>
    </source>
</reference>
<dbReference type="InterPro" id="IPR014774">
    <property type="entry name" value="KaiC-like_dom"/>
</dbReference>
<dbReference type="STRING" id="444157.Tneu_0649"/>
<dbReference type="EMBL" id="CP001014">
    <property type="protein sequence ID" value="ACB39588.1"/>
    <property type="molecule type" value="Genomic_DNA"/>
</dbReference>
<dbReference type="InterPro" id="IPR027417">
    <property type="entry name" value="P-loop_NTPase"/>
</dbReference>
<dbReference type="Gene3D" id="3.40.50.300">
    <property type="entry name" value="P-loop containing nucleotide triphosphate hydrolases"/>
    <property type="match status" value="1"/>
</dbReference>
<evidence type="ECO:0000256" key="2">
    <source>
        <dbReference type="ARBA" id="ARBA00022840"/>
    </source>
</evidence>
<evidence type="ECO:0000313" key="4">
    <source>
        <dbReference type="EMBL" id="ACB39588.1"/>
    </source>
</evidence>
<dbReference type="AlphaFoldDB" id="B1YCS5"/>
<proteinExistence type="predicted"/>
<dbReference type="GeneID" id="6165247"/>
<dbReference type="PANTHER" id="PTHR43637:SF2">
    <property type="entry name" value="PROTEIN GVPD 1"/>
    <property type="match status" value="1"/>
</dbReference>
<name>B1YCS5_PYRNV</name>
<dbReference type="RefSeq" id="WP_012350008.1">
    <property type="nucleotide sequence ID" value="NC_010525.1"/>
</dbReference>
<dbReference type="KEGG" id="tne:Tneu_0649"/>
<gene>
    <name evidence="4" type="ordered locus">Tneu_0649</name>
</gene>
<dbReference type="OrthoDB" id="26639at2157"/>
<keyword evidence="1" id="KW-0547">Nucleotide-binding</keyword>